<keyword evidence="2 4" id="KW-0547">Nucleotide-binding</keyword>
<evidence type="ECO:0000256" key="4">
    <source>
        <dbReference type="PROSITE-ProRule" id="PRU10141"/>
    </source>
</evidence>
<keyword evidence="8" id="KW-0808">Transferase</keyword>
<keyword evidence="5" id="KW-0723">Serine/threonine-protein kinase</keyword>
<sequence>MASKPVSSGRVNLSNLALENRMVGGKYRLLKSIGSGSFGEIYQGINTQDGKDVAVKIEAIDVKYPLLRYEAKVYEQIGPHAGLPALLHYGSEKRFNALVMELLGPSLEDLFNLCKRHFTLKTVLMLADQLLMRLECVHQHSFIHRDVKPDNFLMGLGKNCNKLYMIDFGLAKRYQDPDRCQHIPYREDRNLTGTARYASINAQRGVEQSRRDDLESLSYCIMYFNLGKLPWQGIVAPNKQQKYEKILEMKRSMCIDEICKSWPVEFALFMKYTRNLRFQDEPDYVYLRQLFRLLFRTLNHHFDHVYDWSHLHQQQKERERDRDRDRGRRDQQLVELELKRLRRSRVEQVRNRLEIGDSLKHKHHDDKQQK</sequence>
<dbReference type="Gene3D" id="1.10.510.10">
    <property type="entry name" value="Transferase(Phosphotransferase) domain 1"/>
    <property type="match status" value="1"/>
</dbReference>
<dbReference type="EC" id="2.7.11.1" evidence="1"/>
<dbReference type="OMA" id="LMRLECV"/>
<dbReference type="PROSITE" id="PS00108">
    <property type="entry name" value="PROTEIN_KINASE_ST"/>
    <property type="match status" value="1"/>
</dbReference>
<dbReference type="Proteomes" id="UP000504633">
    <property type="component" value="Unplaced"/>
</dbReference>
<dbReference type="InterPro" id="IPR011009">
    <property type="entry name" value="Kinase-like_dom_sf"/>
</dbReference>
<feature type="domain" description="Protein kinase" evidence="6">
    <location>
        <begin position="27"/>
        <end position="364"/>
    </location>
</feature>
<dbReference type="SMART" id="SM00220">
    <property type="entry name" value="S_TKc"/>
    <property type="match status" value="1"/>
</dbReference>
<accession>A0A6J1L944</accession>
<dbReference type="GO" id="GO:0004674">
    <property type="term" value="F:protein serine/threonine kinase activity"/>
    <property type="evidence" value="ECO:0007669"/>
    <property type="project" value="UniProtKB-KW"/>
</dbReference>
<dbReference type="InterPro" id="IPR050235">
    <property type="entry name" value="CK1_Ser-Thr_kinase"/>
</dbReference>
<dbReference type="InterPro" id="IPR000719">
    <property type="entry name" value="Prot_kinase_dom"/>
</dbReference>
<dbReference type="InterPro" id="IPR008271">
    <property type="entry name" value="Ser/Thr_kinase_AS"/>
</dbReference>
<dbReference type="PROSITE" id="PS50011">
    <property type="entry name" value="PROTEIN_KINASE_DOM"/>
    <property type="match status" value="1"/>
</dbReference>
<dbReference type="RefSeq" id="XP_023163168.1">
    <property type="nucleotide sequence ID" value="XM_023307400.2"/>
</dbReference>
<keyword evidence="8" id="KW-0418">Kinase</keyword>
<evidence type="ECO:0000259" key="6">
    <source>
        <dbReference type="PROSITE" id="PS50011"/>
    </source>
</evidence>
<proteinExistence type="inferred from homology"/>
<dbReference type="GO" id="GO:0005524">
    <property type="term" value="F:ATP binding"/>
    <property type="evidence" value="ECO:0007669"/>
    <property type="project" value="UniProtKB-UniRule"/>
</dbReference>
<evidence type="ECO:0000256" key="3">
    <source>
        <dbReference type="ARBA" id="ARBA00022840"/>
    </source>
</evidence>
<evidence type="ECO:0000256" key="5">
    <source>
        <dbReference type="RuleBase" id="RU000304"/>
    </source>
</evidence>
<evidence type="ECO:0000256" key="2">
    <source>
        <dbReference type="ARBA" id="ARBA00022741"/>
    </source>
</evidence>
<dbReference type="AlphaFoldDB" id="A0A6J1L944"/>
<comment type="similarity">
    <text evidence="5">Belongs to the protein kinase superfamily.</text>
</comment>
<reference evidence="8" key="1">
    <citation type="submission" date="2025-08" db="UniProtKB">
        <authorList>
            <consortium name="RefSeq"/>
        </authorList>
    </citation>
    <scope>IDENTIFICATION</scope>
    <source>
        <strain evidence="8">15085-1641.00</strain>
        <tissue evidence="8">Whole body</tissue>
    </source>
</reference>
<keyword evidence="3 4" id="KW-0067">ATP-binding</keyword>
<evidence type="ECO:0000256" key="1">
    <source>
        <dbReference type="ARBA" id="ARBA00012513"/>
    </source>
</evidence>
<dbReference type="CDD" id="cd14016">
    <property type="entry name" value="STKc_CK1"/>
    <property type="match status" value="1"/>
</dbReference>
<dbReference type="GeneID" id="111594203"/>
<dbReference type="KEGG" id="dhe:111594203"/>
<protein>
    <recommendedName>
        <fullName evidence="1">non-specific serine/threonine protein kinase</fullName>
        <ecNumber evidence="1">2.7.11.1</ecNumber>
    </recommendedName>
</protein>
<evidence type="ECO:0000313" key="7">
    <source>
        <dbReference type="Proteomes" id="UP000504633"/>
    </source>
</evidence>
<gene>
    <name evidence="8" type="primary">LOC111594203</name>
</gene>
<dbReference type="Pfam" id="PF00069">
    <property type="entry name" value="Pkinase"/>
    <property type="match status" value="1"/>
</dbReference>
<dbReference type="OrthoDB" id="5800476at2759"/>
<evidence type="ECO:0000313" key="8">
    <source>
        <dbReference type="RefSeq" id="XP_023163168.1"/>
    </source>
</evidence>
<organism evidence="7 8">
    <name type="scientific">Drosophila hydei</name>
    <name type="common">Fruit fly</name>
    <dbReference type="NCBI Taxonomy" id="7224"/>
    <lineage>
        <taxon>Eukaryota</taxon>
        <taxon>Metazoa</taxon>
        <taxon>Ecdysozoa</taxon>
        <taxon>Arthropoda</taxon>
        <taxon>Hexapoda</taxon>
        <taxon>Insecta</taxon>
        <taxon>Pterygota</taxon>
        <taxon>Neoptera</taxon>
        <taxon>Endopterygota</taxon>
        <taxon>Diptera</taxon>
        <taxon>Brachycera</taxon>
        <taxon>Muscomorpha</taxon>
        <taxon>Ephydroidea</taxon>
        <taxon>Drosophilidae</taxon>
        <taxon>Drosophila</taxon>
    </lineage>
</organism>
<dbReference type="SUPFAM" id="SSF56112">
    <property type="entry name" value="Protein kinase-like (PK-like)"/>
    <property type="match status" value="1"/>
</dbReference>
<name>A0A6J1L944_DROHY</name>
<dbReference type="PANTHER" id="PTHR11909">
    <property type="entry name" value="CASEIN KINASE-RELATED"/>
    <property type="match status" value="1"/>
</dbReference>
<dbReference type="PROSITE" id="PS00107">
    <property type="entry name" value="PROTEIN_KINASE_ATP"/>
    <property type="match status" value="1"/>
</dbReference>
<dbReference type="InterPro" id="IPR017441">
    <property type="entry name" value="Protein_kinase_ATP_BS"/>
</dbReference>
<feature type="binding site" evidence="4">
    <location>
        <position position="56"/>
    </location>
    <ligand>
        <name>ATP</name>
        <dbReference type="ChEBI" id="CHEBI:30616"/>
    </ligand>
</feature>
<keyword evidence="7" id="KW-1185">Reference proteome</keyword>
<dbReference type="FunFam" id="1.10.510.10:FF:000596">
    <property type="entry name" value="CK1 family protein kinase"/>
    <property type="match status" value="1"/>
</dbReference>